<dbReference type="InterPro" id="IPR019396">
    <property type="entry name" value="TM_Fragile-X-F-assoc"/>
</dbReference>
<keyword evidence="1" id="KW-1133">Transmembrane helix</keyword>
<evidence type="ECO:0000256" key="1">
    <source>
        <dbReference type="SAM" id="Phobius"/>
    </source>
</evidence>
<evidence type="ECO:0008006" key="4">
    <source>
        <dbReference type="Google" id="ProtNLM"/>
    </source>
</evidence>
<feature type="transmembrane region" description="Helical" evidence="1">
    <location>
        <begin position="53"/>
        <end position="75"/>
    </location>
</feature>
<feature type="transmembrane region" description="Helical" evidence="1">
    <location>
        <begin position="120"/>
        <end position="143"/>
    </location>
</feature>
<keyword evidence="1" id="KW-0472">Membrane</keyword>
<protein>
    <recommendedName>
        <fullName evidence="4">Transmembrane protein</fullName>
    </recommendedName>
</protein>
<evidence type="ECO:0000313" key="2">
    <source>
        <dbReference type="EMBL" id="TMW62286.1"/>
    </source>
</evidence>
<dbReference type="EMBL" id="SPLM01000074">
    <property type="protein sequence ID" value="TMW62286.1"/>
    <property type="molecule type" value="Genomic_DNA"/>
</dbReference>
<evidence type="ECO:0000313" key="3">
    <source>
        <dbReference type="Proteomes" id="UP000794436"/>
    </source>
</evidence>
<feature type="transmembrane region" description="Helical" evidence="1">
    <location>
        <begin position="87"/>
        <end position="108"/>
    </location>
</feature>
<feature type="transmembrane region" description="Helical" evidence="1">
    <location>
        <begin position="240"/>
        <end position="262"/>
    </location>
</feature>
<gene>
    <name evidence="2" type="ORF">Poli38472_009779</name>
</gene>
<comment type="caution">
    <text evidence="2">The sequence shown here is derived from an EMBL/GenBank/DDBJ whole genome shotgun (WGS) entry which is preliminary data.</text>
</comment>
<dbReference type="Pfam" id="PF10269">
    <property type="entry name" value="Tmemb_185A"/>
    <property type="match status" value="1"/>
</dbReference>
<name>A0A8K1CF43_PYTOL</name>
<reference evidence="2" key="1">
    <citation type="submission" date="2019-03" db="EMBL/GenBank/DDBJ databases">
        <title>Long read genome sequence of the mycoparasitic Pythium oligandrum ATCC 38472 isolated from sugarbeet rhizosphere.</title>
        <authorList>
            <person name="Gaulin E."/>
        </authorList>
    </citation>
    <scope>NUCLEOTIDE SEQUENCE</scope>
    <source>
        <strain evidence="2">ATCC 38472_TT</strain>
    </source>
</reference>
<organism evidence="2 3">
    <name type="scientific">Pythium oligandrum</name>
    <name type="common">Mycoparasitic fungus</name>
    <dbReference type="NCBI Taxonomy" id="41045"/>
    <lineage>
        <taxon>Eukaryota</taxon>
        <taxon>Sar</taxon>
        <taxon>Stramenopiles</taxon>
        <taxon>Oomycota</taxon>
        <taxon>Peronosporomycetes</taxon>
        <taxon>Pythiales</taxon>
        <taxon>Pythiaceae</taxon>
        <taxon>Pythium</taxon>
    </lineage>
</organism>
<proteinExistence type="predicted"/>
<feature type="transmembrane region" description="Helical" evidence="1">
    <location>
        <begin position="149"/>
        <end position="169"/>
    </location>
</feature>
<dbReference type="Proteomes" id="UP000794436">
    <property type="component" value="Unassembled WGS sequence"/>
</dbReference>
<feature type="transmembrane region" description="Helical" evidence="1">
    <location>
        <begin position="203"/>
        <end position="228"/>
    </location>
</feature>
<feature type="transmembrane region" description="Helical" evidence="1">
    <location>
        <begin position="274"/>
        <end position="297"/>
    </location>
</feature>
<keyword evidence="1" id="KW-0812">Transmembrane</keyword>
<dbReference type="OrthoDB" id="75528at2759"/>
<keyword evidence="3" id="KW-1185">Reference proteome</keyword>
<dbReference type="AlphaFoldDB" id="A0A8K1CF43"/>
<accession>A0A8K1CF43</accession>
<sequence>MMLQQQGRALSEKLTAKLRSVKSMQMPWSGKNEATTNIEVNPECDEEASGKTVAGIALIVCGVIFAICLIAPSFFCLRIDGTVSWSWGVVAIPVWIMNAFYFCNVWSSRTTNVNDDISSLGVYKVFLTIMNVLLLMTQIFIVLKLDGNLSWTVVHALIPFFVYEGLALVEACFLSGNSIGVILRIVQVILIALKVDGSLDDSWWTVFTPLWIAICLVFLIALATIVGLHYQLMEDGESGLFRWLPLIIAVVVALFFAPYFILVKRLESGTFSTFYIILPGFILAGSLVLVGIGLLMMNTCCSRKSRSQTKFVENDGSTQLDTDYTAVQEQA</sequence>
<dbReference type="PANTHER" id="PTHR13568">
    <property type="entry name" value="FAM11A, B PROTEIN"/>
    <property type="match status" value="1"/>
</dbReference>
<dbReference type="PANTHER" id="PTHR13568:SF9">
    <property type="entry name" value="TRANSMEMBRANE PROTEIN 203"/>
    <property type="match status" value="1"/>
</dbReference>